<keyword evidence="3" id="KW-1185">Reference proteome</keyword>
<proteinExistence type="predicted"/>
<keyword evidence="1" id="KW-0732">Signal</keyword>
<dbReference type="Proteomes" id="UP000054845">
    <property type="component" value="Unassembled WGS sequence"/>
</dbReference>
<feature type="signal peptide" evidence="1">
    <location>
        <begin position="1"/>
        <end position="24"/>
    </location>
</feature>
<evidence type="ECO:0000256" key="1">
    <source>
        <dbReference type="SAM" id="SignalP"/>
    </source>
</evidence>
<feature type="chain" id="PRO_5006059428" evidence="1">
    <location>
        <begin position="25"/>
        <end position="155"/>
    </location>
</feature>
<evidence type="ECO:0000313" key="3">
    <source>
        <dbReference type="Proteomes" id="UP000054845"/>
    </source>
</evidence>
<sequence length="155" mass="16733">MRASPISFLLSALLLCLAAVGVQAATCDNKCRERGLAAYIKAIVSHKKEDADAIPLKDPFARFESFNGLGPFQTAASAAELRRTTQLGASTLAYKSSEIKFTHYNNQTVRGEYVLSIGLLSGVVPITTTATTTYANFDGKNIQRIDIYTQSPAPK</sequence>
<protein>
    <submittedName>
        <fullName evidence="2">Uncharacterized protein</fullName>
    </submittedName>
</protein>
<reference evidence="2 3" key="1">
    <citation type="submission" date="2014-09" db="EMBL/GenBank/DDBJ databases">
        <authorList>
            <person name="Magalhaes I.L.F."/>
            <person name="Oliveira U."/>
            <person name="Santos F.R."/>
            <person name="Vidigal T.H.D.A."/>
            <person name="Brescovit A.D."/>
            <person name="Santos A.J."/>
        </authorList>
    </citation>
    <scope>NUCLEOTIDE SEQUENCE [LARGE SCALE GENOMIC DNA]</scope>
</reference>
<organism evidence="2 3">
    <name type="scientific">Ceraceosorus bombacis</name>
    <dbReference type="NCBI Taxonomy" id="401625"/>
    <lineage>
        <taxon>Eukaryota</taxon>
        <taxon>Fungi</taxon>
        <taxon>Dikarya</taxon>
        <taxon>Basidiomycota</taxon>
        <taxon>Ustilaginomycotina</taxon>
        <taxon>Exobasidiomycetes</taxon>
        <taxon>Ceraceosorales</taxon>
        <taxon>Ceraceosoraceae</taxon>
        <taxon>Ceraceosorus</taxon>
    </lineage>
</organism>
<name>A0A0P1BEE7_9BASI</name>
<accession>A0A0P1BEE7</accession>
<evidence type="ECO:0000313" key="2">
    <source>
        <dbReference type="EMBL" id="CEH13791.1"/>
    </source>
</evidence>
<dbReference type="OrthoDB" id="3363271at2759"/>
<dbReference type="AlphaFoldDB" id="A0A0P1BEE7"/>
<dbReference type="EMBL" id="CCYA01000230">
    <property type="protein sequence ID" value="CEH13791.1"/>
    <property type="molecule type" value="Genomic_DNA"/>
</dbReference>